<dbReference type="SUPFAM" id="SSF109604">
    <property type="entry name" value="HD-domain/PDEase-like"/>
    <property type="match status" value="1"/>
</dbReference>
<name>A0A7W7R9L5_KITKI</name>
<dbReference type="RefSeq" id="WP_184944835.1">
    <property type="nucleotide sequence ID" value="NZ_JACHJV010000002.1"/>
</dbReference>
<dbReference type="Pfam" id="PF01966">
    <property type="entry name" value="HD"/>
    <property type="match status" value="1"/>
</dbReference>
<dbReference type="Gene3D" id="1.10.3210.10">
    <property type="entry name" value="Hypothetical protein af1432"/>
    <property type="match status" value="1"/>
</dbReference>
<evidence type="ECO:0000313" key="2">
    <source>
        <dbReference type="EMBL" id="MBB4927985.1"/>
    </source>
</evidence>
<reference evidence="2 3" key="1">
    <citation type="submission" date="2020-08" db="EMBL/GenBank/DDBJ databases">
        <title>Sequencing the genomes of 1000 actinobacteria strains.</title>
        <authorList>
            <person name="Klenk H.-P."/>
        </authorList>
    </citation>
    <scope>NUCLEOTIDE SEQUENCE [LARGE SCALE GENOMIC DNA]</scope>
    <source>
        <strain evidence="2 3">DSM 41654</strain>
    </source>
</reference>
<dbReference type="EMBL" id="JACHJV010000002">
    <property type="protein sequence ID" value="MBB4927985.1"/>
    <property type="molecule type" value="Genomic_DNA"/>
</dbReference>
<dbReference type="InterPro" id="IPR006674">
    <property type="entry name" value="HD_domain"/>
</dbReference>
<sequence>MHLNLAYLTAEALLAGQPQRWAHSQRVLQQAQRLAPMLGSDGDLVIVSAILHDIGYAEPAVDTGQHMIDGARYLARLGTDAAICSLVAYHSSSAWEAEELGLADALADFRPPPPPLLDAITFCDLTSAPDGSLVEAGPRLDEVLQRYGPDHVVHRAVSAARPTLLAMAERIERRLTHFPDQPMNGSASARNP</sequence>
<keyword evidence="3" id="KW-1185">Reference proteome</keyword>
<gene>
    <name evidence="2" type="ORF">FHR34_007080</name>
</gene>
<evidence type="ECO:0000259" key="1">
    <source>
        <dbReference type="PROSITE" id="PS51831"/>
    </source>
</evidence>
<comment type="caution">
    <text evidence="2">The sequence shown here is derived from an EMBL/GenBank/DDBJ whole genome shotgun (WGS) entry which is preliminary data.</text>
</comment>
<dbReference type="InterPro" id="IPR006675">
    <property type="entry name" value="HDIG_dom"/>
</dbReference>
<keyword evidence="2" id="KW-0808">Transferase</keyword>
<dbReference type="SMART" id="SM00471">
    <property type="entry name" value="HDc"/>
    <property type="match status" value="1"/>
</dbReference>
<dbReference type="CDD" id="cd00077">
    <property type="entry name" value="HDc"/>
    <property type="match status" value="1"/>
</dbReference>
<dbReference type="Proteomes" id="UP000540506">
    <property type="component" value="Unassembled WGS sequence"/>
</dbReference>
<evidence type="ECO:0000313" key="3">
    <source>
        <dbReference type="Proteomes" id="UP000540506"/>
    </source>
</evidence>
<organism evidence="2 3">
    <name type="scientific">Kitasatospora kifunensis</name>
    <name type="common">Streptomyces kifunensis</name>
    <dbReference type="NCBI Taxonomy" id="58351"/>
    <lineage>
        <taxon>Bacteria</taxon>
        <taxon>Bacillati</taxon>
        <taxon>Actinomycetota</taxon>
        <taxon>Actinomycetes</taxon>
        <taxon>Kitasatosporales</taxon>
        <taxon>Streptomycetaceae</taxon>
        <taxon>Kitasatospora</taxon>
    </lineage>
</organism>
<proteinExistence type="predicted"/>
<dbReference type="NCBIfam" id="TIGR00277">
    <property type="entry name" value="HDIG"/>
    <property type="match status" value="1"/>
</dbReference>
<dbReference type="PROSITE" id="PS51831">
    <property type="entry name" value="HD"/>
    <property type="match status" value="1"/>
</dbReference>
<dbReference type="GO" id="GO:0016740">
    <property type="term" value="F:transferase activity"/>
    <property type="evidence" value="ECO:0007669"/>
    <property type="project" value="UniProtKB-KW"/>
</dbReference>
<dbReference type="InterPro" id="IPR003607">
    <property type="entry name" value="HD/PDEase_dom"/>
</dbReference>
<protein>
    <submittedName>
        <fullName evidence="2">Putative nucleotidyltransferase with HDIG domain</fullName>
    </submittedName>
</protein>
<dbReference type="AlphaFoldDB" id="A0A7W7R9L5"/>
<feature type="domain" description="HD" evidence="1">
    <location>
        <begin position="20"/>
        <end position="109"/>
    </location>
</feature>
<accession>A0A7W7R9L5</accession>